<evidence type="ECO:0000256" key="1">
    <source>
        <dbReference type="SAM" id="Phobius"/>
    </source>
</evidence>
<proteinExistence type="predicted"/>
<feature type="transmembrane region" description="Helical" evidence="1">
    <location>
        <begin position="60"/>
        <end position="81"/>
    </location>
</feature>
<feature type="transmembrane region" description="Helical" evidence="1">
    <location>
        <begin position="456"/>
        <end position="474"/>
    </location>
</feature>
<feature type="transmembrane region" description="Helical" evidence="1">
    <location>
        <begin position="133"/>
        <end position="156"/>
    </location>
</feature>
<gene>
    <name evidence="2" type="ORF">NCTC10951_02763</name>
</gene>
<feature type="transmembrane region" description="Helical" evidence="1">
    <location>
        <begin position="402"/>
        <end position="421"/>
    </location>
</feature>
<dbReference type="EMBL" id="LR134477">
    <property type="protein sequence ID" value="VEI18527.1"/>
    <property type="molecule type" value="Genomic_DNA"/>
</dbReference>
<reference evidence="2 3" key="1">
    <citation type="submission" date="2018-12" db="EMBL/GenBank/DDBJ databases">
        <authorList>
            <consortium name="Pathogen Informatics"/>
        </authorList>
    </citation>
    <scope>NUCLEOTIDE SEQUENCE [LARGE SCALE GENOMIC DNA]</scope>
    <source>
        <strain evidence="2 3">NCTC10951</strain>
    </source>
</reference>
<feature type="transmembrane region" description="Helical" evidence="1">
    <location>
        <begin position="235"/>
        <end position="253"/>
    </location>
</feature>
<keyword evidence="1" id="KW-0812">Transmembrane</keyword>
<organism evidence="2 3">
    <name type="scientific">Actinomyces viscosus</name>
    <dbReference type="NCBI Taxonomy" id="1656"/>
    <lineage>
        <taxon>Bacteria</taxon>
        <taxon>Bacillati</taxon>
        <taxon>Actinomycetota</taxon>
        <taxon>Actinomycetes</taxon>
        <taxon>Actinomycetales</taxon>
        <taxon>Actinomycetaceae</taxon>
        <taxon>Actinomyces</taxon>
    </lineage>
</organism>
<dbReference type="AlphaFoldDB" id="A0A3S5EWM0"/>
<feature type="transmembrane region" description="Helical" evidence="1">
    <location>
        <begin position="93"/>
        <end position="113"/>
    </location>
</feature>
<feature type="transmembrane region" description="Helical" evidence="1">
    <location>
        <begin position="374"/>
        <end position="396"/>
    </location>
</feature>
<protein>
    <submittedName>
        <fullName evidence="2">Uncharacterized protein</fullName>
    </submittedName>
</protein>
<feature type="transmembrane region" description="Helical" evidence="1">
    <location>
        <begin position="433"/>
        <end position="450"/>
    </location>
</feature>
<evidence type="ECO:0000313" key="2">
    <source>
        <dbReference type="EMBL" id="VEI18527.1"/>
    </source>
</evidence>
<sequence>MRSRILGATTPMTQLRYEPRHFHQHRFPRLRTANAAAALSAVGLVTAVLSWIAWPMTGTIGVLVVTVLIGLGLVTAPPTRALKRGGIAPGARWHWGAAMLLGMSPAILLGLTFPVVSQKMAASTIDGTGLPVIVLSVSVAVPWLSQIIGTPVYRLLGDSIGRGPRAVLERYCSIWPALFLWALLPTALEVLVMAAVTGWNLRVMGVHIALLLLHVVFVQSLIVADVSGRRRLWSVGWLFYAVALIAEPTWWYLPPLLGTLSQVLSMGRSLGRILRPRGVSTGILMQDMLRGAILGGVLWSDKFFLFLGAGRDFDVALVYLCLQPAVVAYCYYFAVTAPRVNTEIAMFQTVLKREGMASLRDRGRTLRRLLDASLIRACVVGVAGIIIVICSMALIAPEQVPLVLEVCLSSTLFTVLTLLSYEIDHIGDSTSALLLSGIHVAVAAALLLRVAGTGAYLPLAGVDLALCALGLLLYRRRWAAPEYSFFWGKAMSW</sequence>
<keyword evidence="1" id="KW-1133">Transmembrane helix</keyword>
<evidence type="ECO:0000313" key="3">
    <source>
        <dbReference type="Proteomes" id="UP000268658"/>
    </source>
</evidence>
<feature type="transmembrane region" description="Helical" evidence="1">
    <location>
        <begin position="205"/>
        <end position="223"/>
    </location>
</feature>
<keyword evidence="1" id="KW-0472">Membrane</keyword>
<feature type="transmembrane region" description="Helical" evidence="1">
    <location>
        <begin position="316"/>
        <end position="334"/>
    </location>
</feature>
<accession>A0A3S5EWM0</accession>
<dbReference type="Proteomes" id="UP000268658">
    <property type="component" value="Chromosome"/>
</dbReference>
<feature type="transmembrane region" description="Helical" evidence="1">
    <location>
        <begin position="33"/>
        <end position="54"/>
    </location>
</feature>
<feature type="transmembrane region" description="Helical" evidence="1">
    <location>
        <begin position="177"/>
        <end position="199"/>
    </location>
</feature>
<dbReference type="KEGG" id="avc:NCTC10951_02763"/>
<name>A0A3S5EWM0_ACTVI</name>